<dbReference type="SUPFAM" id="SSF53335">
    <property type="entry name" value="S-adenosyl-L-methionine-dependent methyltransferases"/>
    <property type="match status" value="1"/>
</dbReference>
<accession>A0A420HUF5</accession>
<proteinExistence type="predicted"/>
<keyword evidence="2" id="KW-0808">Transferase</keyword>
<sequence length="362" mass="41769">MATGSDNSRSDFSDTNNSVKTLIHRELITEFFIRKDTDFKRLSEFRHRGWITNKEKADAYFDAQRKRADFANAKTQNIFFKMMVQIAEEMHLASNIFYVQKKNRVDFRILDICMAPGGYTAAVLKFLPFAKCFCLTLPLEKGGHDILIDKSRLEGLKLLDITLLIKEYSDKLVPHNYPGKSDFSNLRPFHCHKFDLIFCDGMVLRTHSRPEWREDTEATRLLLSQLILSMQRLRSGGTIVILLHKVENWESILTIKAFSAFSDIQLFKPVKKHNTRSSFYMIAKNIDIHCEAAQNALHDWRDTWWEVTFGGEKGFGEKKNPDKDVVLKTLEEFGDQLIQMAKPIWKIQADALAMTDYAGGGL</sequence>
<dbReference type="OrthoDB" id="417125at2759"/>
<organism evidence="2 3">
    <name type="scientific">Erysiphe neolycopersici</name>
    <dbReference type="NCBI Taxonomy" id="212602"/>
    <lineage>
        <taxon>Eukaryota</taxon>
        <taxon>Fungi</taxon>
        <taxon>Dikarya</taxon>
        <taxon>Ascomycota</taxon>
        <taxon>Pezizomycotina</taxon>
        <taxon>Leotiomycetes</taxon>
        <taxon>Erysiphales</taxon>
        <taxon>Erysiphaceae</taxon>
        <taxon>Erysiphe</taxon>
    </lineage>
</organism>
<dbReference type="Proteomes" id="UP000286134">
    <property type="component" value="Unassembled WGS sequence"/>
</dbReference>
<dbReference type="GO" id="GO:0032259">
    <property type="term" value="P:methylation"/>
    <property type="evidence" value="ECO:0007669"/>
    <property type="project" value="UniProtKB-KW"/>
</dbReference>
<name>A0A420HUF5_9PEZI</name>
<keyword evidence="3" id="KW-1185">Reference proteome</keyword>
<dbReference type="EMBL" id="MCFK01004527">
    <property type="protein sequence ID" value="RKF61078.1"/>
    <property type="molecule type" value="Genomic_DNA"/>
</dbReference>
<evidence type="ECO:0000313" key="2">
    <source>
        <dbReference type="EMBL" id="RKF61078.1"/>
    </source>
</evidence>
<dbReference type="InterPro" id="IPR002877">
    <property type="entry name" value="RNA_MeTrfase_FtsJ_dom"/>
</dbReference>
<dbReference type="AlphaFoldDB" id="A0A420HUF5"/>
<dbReference type="InterPro" id="IPR029063">
    <property type="entry name" value="SAM-dependent_MTases_sf"/>
</dbReference>
<evidence type="ECO:0000259" key="1">
    <source>
        <dbReference type="Pfam" id="PF01728"/>
    </source>
</evidence>
<dbReference type="STRING" id="212602.A0A420HUF5"/>
<gene>
    <name evidence="2" type="ORF">OnM2_045041</name>
</gene>
<evidence type="ECO:0000313" key="3">
    <source>
        <dbReference type="Proteomes" id="UP000286134"/>
    </source>
</evidence>
<feature type="domain" description="Ribosomal RNA methyltransferase FtsJ" evidence="1">
    <location>
        <begin position="102"/>
        <end position="285"/>
    </location>
</feature>
<protein>
    <submittedName>
        <fullName evidence="2">Putative s-adenosyl-l-methionine-dependent methyltransferase</fullName>
    </submittedName>
</protein>
<keyword evidence="2" id="KW-0489">Methyltransferase</keyword>
<dbReference type="Pfam" id="PF01728">
    <property type="entry name" value="FtsJ"/>
    <property type="match status" value="1"/>
</dbReference>
<reference evidence="2 3" key="1">
    <citation type="journal article" date="2018" name="BMC Genomics">
        <title>Comparative genome analyses reveal sequence features reflecting distinct modes of host-adaptation between dicot and monocot powdery mildew.</title>
        <authorList>
            <person name="Wu Y."/>
            <person name="Ma X."/>
            <person name="Pan Z."/>
            <person name="Kale S.D."/>
            <person name="Song Y."/>
            <person name="King H."/>
            <person name="Zhang Q."/>
            <person name="Presley C."/>
            <person name="Deng X."/>
            <person name="Wei C.I."/>
            <person name="Xiao S."/>
        </authorList>
    </citation>
    <scope>NUCLEOTIDE SEQUENCE [LARGE SCALE GENOMIC DNA]</scope>
    <source>
        <strain evidence="2">UMSG2</strain>
    </source>
</reference>
<dbReference type="Gene3D" id="3.40.50.150">
    <property type="entry name" value="Vaccinia Virus protein VP39"/>
    <property type="match status" value="1"/>
</dbReference>
<comment type="caution">
    <text evidence="2">The sequence shown here is derived from an EMBL/GenBank/DDBJ whole genome shotgun (WGS) entry which is preliminary data.</text>
</comment>
<dbReference type="GO" id="GO:0008168">
    <property type="term" value="F:methyltransferase activity"/>
    <property type="evidence" value="ECO:0007669"/>
    <property type="project" value="UniProtKB-KW"/>
</dbReference>